<dbReference type="AlphaFoldDB" id="A0A554JCT7"/>
<feature type="region of interest" description="Disordered" evidence="7">
    <location>
        <begin position="1"/>
        <end position="79"/>
    </location>
</feature>
<keyword evidence="3" id="KW-0810">Translation regulation</keyword>
<dbReference type="EMBL" id="VMFD01000015">
    <property type="protein sequence ID" value="TSC66114.1"/>
    <property type="molecule type" value="Genomic_DNA"/>
</dbReference>
<gene>
    <name evidence="8" type="ORF">CEO22_227</name>
</gene>
<dbReference type="PANTHER" id="PTHR36427:SF3">
    <property type="entry name" value="LARGE RIBOSOMAL SUBUNIT PROTEIN UL1M"/>
    <property type="match status" value="1"/>
</dbReference>
<dbReference type="GO" id="GO:0005840">
    <property type="term" value="C:ribosome"/>
    <property type="evidence" value="ECO:0007669"/>
    <property type="project" value="UniProtKB-KW"/>
</dbReference>
<accession>A0A554JCT7</accession>
<dbReference type="InterPro" id="IPR028364">
    <property type="entry name" value="Ribosomal_uL1/biogenesis"/>
</dbReference>
<evidence type="ECO:0000256" key="6">
    <source>
        <dbReference type="RuleBase" id="RU000659"/>
    </source>
</evidence>
<proteinExistence type="inferred from homology"/>
<evidence type="ECO:0000256" key="1">
    <source>
        <dbReference type="ARBA" id="ARBA00010531"/>
    </source>
</evidence>
<feature type="compositionally biased region" description="Basic and acidic residues" evidence="7">
    <location>
        <begin position="26"/>
        <end position="40"/>
    </location>
</feature>
<dbReference type="FunFam" id="3.40.50.790:FF:000001">
    <property type="entry name" value="50S ribosomal protein L1"/>
    <property type="match status" value="1"/>
</dbReference>
<keyword evidence="4 6" id="KW-0689">Ribosomal protein</keyword>
<dbReference type="Pfam" id="PF00687">
    <property type="entry name" value="Ribosomal_L1"/>
    <property type="match status" value="1"/>
</dbReference>
<dbReference type="CDD" id="cd00403">
    <property type="entry name" value="Ribosomal_L1"/>
    <property type="match status" value="1"/>
</dbReference>
<comment type="similarity">
    <text evidence="1 6">Belongs to the universal ribosomal protein uL1 family.</text>
</comment>
<keyword evidence="2" id="KW-0678">Repressor</keyword>
<dbReference type="PANTHER" id="PTHR36427">
    <property type="entry name" value="54S RIBOSOMAL PROTEIN L1, MITOCHONDRIAL"/>
    <property type="match status" value="1"/>
</dbReference>
<evidence type="ECO:0000256" key="5">
    <source>
        <dbReference type="ARBA" id="ARBA00023274"/>
    </source>
</evidence>
<dbReference type="Gene3D" id="3.40.50.790">
    <property type="match status" value="2"/>
</dbReference>
<feature type="compositionally biased region" description="Polar residues" evidence="7">
    <location>
        <begin position="1"/>
        <end position="14"/>
    </location>
</feature>
<reference evidence="8 9" key="1">
    <citation type="submission" date="2017-08" db="EMBL/GenBank/DDBJ databases">
        <title>Mechanisms for carbon and nitrogen cycling indicate functional differentiation within the Candidate Phyla Radiation.</title>
        <authorList>
            <person name="Danczak R.E."/>
            <person name="Johnston M.D."/>
            <person name="Kenah C."/>
            <person name="Slattery M."/>
            <person name="Wrighton K.C."/>
            <person name="Wilkins M.J."/>
        </authorList>
    </citation>
    <scope>NUCLEOTIDE SEQUENCE [LARGE SCALE GENOMIC DNA]</scope>
    <source>
        <strain evidence="8">Gr01-1014_85</strain>
    </source>
</reference>
<dbReference type="Proteomes" id="UP000316253">
    <property type="component" value="Unassembled WGS sequence"/>
</dbReference>
<dbReference type="InterPro" id="IPR023673">
    <property type="entry name" value="Ribosomal_uL1_CS"/>
</dbReference>
<dbReference type="InterPro" id="IPR023674">
    <property type="entry name" value="Ribosomal_uL1-like"/>
</dbReference>
<evidence type="ECO:0000313" key="9">
    <source>
        <dbReference type="Proteomes" id="UP000316253"/>
    </source>
</evidence>
<protein>
    <recommendedName>
        <fullName evidence="6">Ribosomal protein</fullName>
    </recommendedName>
</protein>
<evidence type="ECO:0000313" key="8">
    <source>
        <dbReference type="EMBL" id="TSC66114.1"/>
    </source>
</evidence>
<dbReference type="SUPFAM" id="SSF56808">
    <property type="entry name" value="Ribosomal protein L1"/>
    <property type="match status" value="1"/>
</dbReference>
<evidence type="ECO:0000256" key="7">
    <source>
        <dbReference type="SAM" id="MobiDB-lite"/>
    </source>
</evidence>
<dbReference type="Gene3D" id="3.30.190.20">
    <property type="match status" value="2"/>
</dbReference>
<sequence length="265" mass="28431">MNNDYNNNDETALNQLFADVTADSNHTLESKTETKAKANGDEATEASADAIGEGEAVKPVVKTKSTGKPKRSANYRAKAEHDQAESYTISEGIAQARANNLAKFDASLDLHIRLVPAKKGDDLVRGLVNLPHGTGKDRKVAIITDEIIEKIEKGWLDFDVAVATPAMMPKLSKLAKILGPRGLMPNPKAGTVTEDPEKVAAELKSGRVEYKADSSSNIHQPIGRLSFADSQLIANIETFIAALPASKIQAVHLAPTMGRAVKLQV</sequence>
<dbReference type="GO" id="GO:1990904">
    <property type="term" value="C:ribonucleoprotein complex"/>
    <property type="evidence" value="ECO:0007669"/>
    <property type="project" value="UniProtKB-KW"/>
</dbReference>
<evidence type="ECO:0000256" key="3">
    <source>
        <dbReference type="ARBA" id="ARBA00022845"/>
    </source>
</evidence>
<evidence type="ECO:0000256" key="4">
    <source>
        <dbReference type="ARBA" id="ARBA00022980"/>
    </source>
</evidence>
<dbReference type="PROSITE" id="PS01199">
    <property type="entry name" value="RIBOSOMAL_L1"/>
    <property type="match status" value="1"/>
</dbReference>
<dbReference type="InterPro" id="IPR016095">
    <property type="entry name" value="Ribosomal_uL1_3-a/b-sand"/>
</dbReference>
<comment type="caution">
    <text evidence="8">The sequence shown here is derived from an EMBL/GenBank/DDBJ whole genome shotgun (WGS) entry which is preliminary data.</text>
</comment>
<keyword evidence="5 6" id="KW-0687">Ribonucleoprotein</keyword>
<name>A0A554JCT7_9BACT</name>
<evidence type="ECO:0000256" key="2">
    <source>
        <dbReference type="ARBA" id="ARBA00022491"/>
    </source>
</evidence>
<organism evidence="8 9">
    <name type="scientific">Candidatus Berkelbacteria bacterium Gr01-1014_85</name>
    <dbReference type="NCBI Taxonomy" id="2017150"/>
    <lineage>
        <taxon>Bacteria</taxon>
        <taxon>Candidatus Berkelbacteria</taxon>
    </lineage>
</organism>
<dbReference type="GO" id="GO:0006417">
    <property type="term" value="P:regulation of translation"/>
    <property type="evidence" value="ECO:0007669"/>
    <property type="project" value="UniProtKB-KW"/>
</dbReference>